<dbReference type="GO" id="GO:0043419">
    <property type="term" value="P:urea catabolic process"/>
    <property type="evidence" value="ECO:0007669"/>
    <property type="project" value="UniProtKB-UniRule"/>
</dbReference>
<evidence type="ECO:0000256" key="1">
    <source>
        <dbReference type="ARBA" id="ARBA00022801"/>
    </source>
</evidence>
<comment type="similarity">
    <text evidence="3">Belongs to the urease beta subunit family.</text>
</comment>
<evidence type="ECO:0000313" key="5">
    <source>
        <dbReference type="EMBL" id="RGY04482.1"/>
    </source>
</evidence>
<dbReference type="NCBIfam" id="TIGR00192">
    <property type="entry name" value="urease_beta"/>
    <property type="match status" value="1"/>
</dbReference>
<evidence type="ECO:0000313" key="6">
    <source>
        <dbReference type="Proteomes" id="UP000284434"/>
    </source>
</evidence>
<dbReference type="PANTHER" id="PTHR33569:SF1">
    <property type="entry name" value="UREASE"/>
    <property type="match status" value="1"/>
</dbReference>
<reference evidence="5 6" key="1">
    <citation type="submission" date="2018-08" db="EMBL/GenBank/DDBJ databases">
        <title>A genome reference for cultivated species of the human gut microbiota.</title>
        <authorList>
            <person name="Zou Y."/>
            <person name="Xue W."/>
            <person name="Luo G."/>
        </authorList>
    </citation>
    <scope>NUCLEOTIDE SEQUENCE [LARGE SCALE GENOMIC DNA]</scope>
    <source>
        <strain evidence="5 6">OF03-11</strain>
    </source>
</reference>
<protein>
    <recommendedName>
        <fullName evidence="3">Urease subunit beta</fullName>
        <ecNumber evidence="3">3.5.1.5</ecNumber>
    </recommendedName>
    <alternativeName>
        <fullName evidence="3">Urea amidohydrolase subunit beta</fullName>
    </alternativeName>
</protein>
<dbReference type="GO" id="GO:0035550">
    <property type="term" value="C:urease complex"/>
    <property type="evidence" value="ECO:0007669"/>
    <property type="project" value="InterPro"/>
</dbReference>
<proteinExistence type="inferred from homology"/>
<reference evidence="4" key="2">
    <citation type="submission" date="2023-01" db="EMBL/GenBank/DDBJ databases">
        <title>Human gut microbiome strain richness.</title>
        <authorList>
            <person name="Chen-Liaw A."/>
        </authorList>
    </citation>
    <scope>NUCLEOTIDE SEQUENCE</scope>
    <source>
        <strain evidence="4">RTP21484st1_B7_RTP21484_190118</strain>
    </source>
</reference>
<evidence type="ECO:0000256" key="3">
    <source>
        <dbReference type="HAMAP-Rule" id="MF_01954"/>
    </source>
</evidence>
<dbReference type="Proteomes" id="UP000284434">
    <property type="component" value="Unassembled WGS sequence"/>
</dbReference>
<dbReference type="Pfam" id="PF00699">
    <property type="entry name" value="Urease_beta"/>
    <property type="match status" value="1"/>
</dbReference>
<dbReference type="InterPro" id="IPR002019">
    <property type="entry name" value="Urease_beta-like"/>
</dbReference>
<name>A0A413I8M7_9BACT</name>
<keyword evidence="1 3" id="KW-0378">Hydrolase</keyword>
<dbReference type="GO" id="GO:0009039">
    <property type="term" value="F:urease activity"/>
    <property type="evidence" value="ECO:0007669"/>
    <property type="project" value="UniProtKB-UniRule"/>
</dbReference>
<comment type="caution">
    <text evidence="5">The sequence shown here is derived from an EMBL/GenBank/DDBJ whole genome shotgun (WGS) entry which is preliminary data.</text>
</comment>
<comment type="subunit">
    <text evidence="3">Heterotrimer of UreA (gamma), UreB (beta) and UreC (alpha) subunits. Three heterotrimers associate to form the active enzyme.</text>
</comment>
<accession>A0A413I8M7</accession>
<comment type="pathway">
    <text evidence="3">Nitrogen metabolism; urea degradation; CO(2) and NH(3) from urea (urease route): step 1/1.</text>
</comment>
<dbReference type="Gene3D" id="2.10.150.10">
    <property type="entry name" value="Urease, beta subunit"/>
    <property type="match status" value="1"/>
</dbReference>
<keyword evidence="3" id="KW-0963">Cytoplasm</keyword>
<comment type="subcellular location">
    <subcellularLocation>
        <location evidence="3">Cytoplasm</location>
    </subcellularLocation>
</comment>
<dbReference type="CDD" id="cd00407">
    <property type="entry name" value="Urease_beta"/>
    <property type="match status" value="1"/>
</dbReference>
<dbReference type="EMBL" id="QSCO01000024">
    <property type="protein sequence ID" value="RGY04482.1"/>
    <property type="molecule type" value="Genomic_DNA"/>
</dbReference>
<evidence type="ECO:0000256" key="2">
    <source>
        <dbReference type="ARBA" id="ARBA00047778"/>
    </source>
</evidence>
<dbReference type="EMBL" id="JAQMRD010000005">
    <property type="protein sequence ID" value="MDB9222367.1"/>
    <property type="molecule type" value="Genomic_DNA"/>
</dbReference>
<dbReference type="SUPFAM" id="SSF51278">
    <property type="entry name" value="Urease, beta-subunit"/>
    <property type="match status" value="1"/>
</dbReference>
<sequence>MADMNKAGTPKQAPIVPGFTPKQHVGVGGEILSAEPIEYNEGRYTAKIVVHNTGDRPIQVGSHFHFFEVNRYLEFDRAKAFGCHLNIPATTAIRFEPGDEKEVEVVAYSGKQYVMGFNGLVQGFTGDEDAPTYYPKRIQAIGNAKNLGFKIIDEAGAEADLQKKNQKTK</sequence>
<dbReference type="HAMAP" id="MF_01954">
    <property type="entry name" value="Urease_beta"/>
    <property type="match status" value="1"/>
</dbReference>
<dbReference type="PANTHER" id="PTHR33569">
    <property type="entry name" value="UREASE"/>
    <property type="match status" value="1"/>
</dbReference>
<comment type="catalytic activity">
    <reaction evidence="2 3">
        <text>urea + 2 H2O + H(+) = hydrogencarbonate + 2 NH4(+)</text>
        <dbReference type="Rhea" id="RHEA:20557"/>
        <dbReference type="ChEBI" id="CHEBI:15377"/>
        <dbReference type="ChEBI" id="CHEBI:15378"/>
        <dbReference type="ChEBI" id="CHEBI:16199"/>
        <dbReference type="ChEBI" id="CHEBI:17544"/>
        <dbReference type="ChEBI" id="CHEBI:28938"/>
        <dbReference type="EC" id="3.5.1.5"/>
    </reaction>
</comment>
<dbReference type="NCBIfam" id="NF009682">
    <property type="entry name" value="PRK13203.1"/>
    <property type="match status" value="1"/>
</dbReference>
<dbReference type="InterPro" id="IPR036461">
    <property type="entry name" value="Urease_betasu_sf"/>
</dbReference>
<dbReference type="InterPro" id="IPR050069">
    <property type="entry name" value="Urease_subunit"/>
</dbReference>
<dbReference type="EC" id="3.5.1.5" evidence="3"/>
<gene>
    <name evidence="3" type="primary">ureB</name>
    <name evidence="5" type="ORF">DXA53_15435</name>
    <name evidence="4" type="ORF">PN645_05015</name>
</gene>
<dbReference type="AlphaFoldDB" id="A0A413I8M7"/>
<organism evidence="5 6">
    <name type="scientific">Odoribacter splanchnicus</name>
    <dbReference type="NCBI Taxonomy" id="28118"/>
    <lineage>
        <taxon>Bacteria</taxon>
        <taxon>Pseudomonadati</taxon>
        <taxon>Bacteroidota</taxon>
        <taxon>Bacteroidia</taxon>
        <taxon>Bacteroidales</taxon>
        <taxon>Odoribacteraceae</taxon>
        <taxon>Odoribacter</taxon>
    </lineage>
</organism>
<dbReference type="UniPathway" id="UPA00258">
    <property type="reaction ID" value="UER00370"/>
</dbReference>
<evidence type="ECO:0000313" key="4">
    <source>
        <dbReference type="EMBL" id="MDB9222367.1"/>
    </source>
</evidence>
<dbReference type="Proteomes" id="UP001212263">
    <property type="component" value="Unassembled WGS sequence"/>
</dbReference>